<organism evidence="2 3">
    <name type="scientific">Winogradskyella thalassocola</name>
    <dbReference type="NCBI Taxonomy" id="262004"/>
    <lineage>
        <taxon>Bacteria</taxon>
        <taxon>Pseudomonadati</taxon>
        <taxon>Bacteroidota</taxon>
        <taxon>Flavobacteriia</taxon>
        <taxon>Flavobacteriales</taxon>
        <taxon>Flavobacteriaceae</taxon>
        <taxon>Winogradskyella</taxon>
    </lineage>
</organism>
<dbReference type="Pfam" id="PF13590">
    <property type="entry name" value="DUF4136"/>
    <property type="match status" value="1"/>
</dbReference>
<dbReference type="OrthoDB" id="1430233at2"/>
<sequence>MKNLKFLLITLIITSCGTKVNYDYEKTTNFNEYKSYNYFDGMKTGLSELDTKRLISTMDAKLKTMGLIRSDNPDFYIDIQSQDVQNRNNKNVGIGVGGGGGNIGGGISLGLPIGANKNTRELVIEFVDDTKTGMFWQAISESSYNPNDTPEKREDRFKTVIEKVFSTYPPKSE</sequence>
<accession>A0A1G8HX09</accession>
<gene>
    <name evidence="2" type="ORF">SAMN04489796_10768</name>
</gene>
<proteinExistence type="predicted"/>
<dbReference type="InterPro" id="IPR025411">
    <property type="entry name" value="DUF4136"/>
</dbReference>
<dbReference type="EMBL" id="FNCZ01000007">
    <property type="protein sequence ID" value="SDI11000.1"/>
    <property type="molecule type" value="Genomic_DNA"/>
</dbReference>
<protein>
    <recommendedName>
        <fullName evidence="1">DUF4136 domain-containing protein</fullName>
    </recommendedName>
</protein>
<name>A0A1G8HX09_9FLAO</name>
<dbReference type="AlphaFoldDB" id="A0A1G8HX09"/>
<dbReference type="RefSeq" id="WP_092469408.1">
    <property type="nucleotide sequence ID" value="NZ_FNCZ01000007.1"/>
</dbReference>
<dbReference type="Proteomes" id="UP000199492">
    <property type="component" value="Unassembled WGS sequence"/>
</dbReference>
<dbReference type="STRING" id="262004.SAMN04489796_10768"/>
<evidence type="ECO:0000313" key="2">
    <source>
        <dbReference type="EMBL" id="SDI11000.1"/>
    </source>
</evidence>
<feature type="domain" description="DUF4136" evidence="1">
    <location>
        <begin position="20"/>
        <end position="170"/>
    </location>
</feature>
<evidence type="ECO:0000313" key="3">
    <source>
        <dbReference type="Proteomes" id="UP000199492"/>
    </source>
</evidence>
<evidence type="ECO:0000259" key="1">
    <source>
        <dbReference type="Pfam" id="PF13590"/>
    </source>
</evidence>
<dbReference type="Gene3D" id="3.30.160.670">
    <property type="match status" value="1"/>
</dbReference>
<reference evidence="3" key="1">
    <citation type="submission" date="2016-10" db="EMBL/GenBank/DDBJ databases">
        <authorList>
            <person name="Varghese N."/>
            <person name="Submissions S."/>
        </authorList>
    </citation>
    <scope>NUCLEOTIDE SEQUENCE [LARGE SCALE GENOMIC DNA]</scope>
    <source>
        <strain evidence="3">DSM 15363</strain>
    </source>
</reference>
<keyword evidence="3" id="KW-1185">Reference proteome</keyword>
<dbReference type="PROSITE" id="PS51257">
    <property type="entry name" value="PROKAR_LIPOPROTEIN"/>
    <property type="match status" value="1"/>
</dbReference>